<evidence type="ECO:0000313" key="2">
    <source>
        <dbReference type="EMBL" id="QPF06437.1"/>
    </source>
</evidence>
<feature type="signal peptide" evidence="1">
    <location>
        <begin position="1"/>
        <end position="20"/>
    </location>
</feature>
<feature type="chain" id="PRO_5042932331" description="Lipoprotein" evidence="1">
    <location>
        <begin position="21"/>
        <end position="130"/>
    </location>
</feature>
<name>A0AAP9XK66_RAOTE</name>
<evidence type="ECO:0000313" key="3">
    <source>
        <dbReference type="Proteomes" id="UP000594500"/>
    </source>
</evidence>
<evidence type="ECO:0000256" key="1">
    <source>
        <dbReference type="SAM" id="SignalP"/>
    </source>
</evidence>
<sequence length="130" mass="14675">MKRILSIFYLFILSGCTLHAEFHPEKNQLKDAVVGVPYYVKIDILGGHVATLTNSQGDRGFVGDIRPDDVGLHLEHCNNDKYDNNCVQIKGIPTKKGMVKVRVSGFFNVAMFQKSSEFDKTYIIRIKDPV</sequence>
<organism evidence="2 3">
    <name type="scientific">Raoultella terrigena</name>
    <name type="common">Klebsiella terrigena</name>
    <dbReference type="NCBI Taxonomy" id="577"/>
    <lineage>
        <taxon>Bacteria</taxon>
        <taxon>Pseudomonadati</taxon>
        <taxon>Pseudomonadota</taxon>
        <taxon>Gammaproteobacteria</taxon>
        <taxon>Enterobacterales</taxon>
        <taxon>Enterobacteriaceae</taxon>
        <taxon>Klebsiella/Raoultella group</taxon>
        <taxon>Raoultella</taxon>
    </lineage>
</organism>
<dbReference type="PROSITE" id="PS51257">
    <property type="entry name" value="PROKAR_LIPOPROTEIN"/>
    <property type="match status" value="1"/>
</dbReference>
<dbReference type="EMBL" id="CP062916">
    <property type="protein sequence ID" value="QPF06437.1"/>
    <property type="molecule type" value="Genomic_DNA"/>
</dbReference>
<evidence type="ECO:0008006" key="4">
    <source>
        <dbReference type="Google" id="ProtNLM"/>
    </source>
</evidence>
<dbReference type="RefSeq" id="WP_195709303.1">
    <property type="nucleotide sequence ID" value="NZ_CP062916.1"/>
</dbReference>
<gene>
    <name evidence="2" type="ORF">IMO34_13665</name>
</gene>
<proteinExistence type="predicted"/>
<reference evidence="2 3" key="1">
    <citation type="submission" date="2020-10" db="EMBL/GenBank/DDBJ databases">
        <title>Resistance determinants and their genetic context in bacteria from a longitudinal study of pigs reared under conventional and antibiotic-free husbandry practices.</title>
        <authorList>
            <person name="Poulin-Laprade D."/>
            <person name="Brouard J.-S."/>
            <person name="Gagnon N."/>
            <person name="Turcotte A."/>
            <person name="Langlois A."/>
            <person name="Matte J.J."/>
            <person name="Carrillo C.D."/>
            <person name="Zaheer R."/>
            <person name="McAllister T."/>
            <person name="Topp E."/>
            <person name="Talbot G."/>
        </authorList>
    </citation>
    <scope>NUCLEOTIDE SEQUENCE [LARGE SCALE GENOMIC DNA]</scope>
    <source>
        <strain evidence="2 3">Res13-Abat-PEB01-P1-04-A</strain>
    </source>
</reference>
<keyword evidence="1" id="KW-0732">Signal</keyword>
<dbReference type="AlphaFoldDB" id="A0AAP9XK66"/>
<dbReference type="Proteomes" id="UP000594500">
    <property type="component" value="Chromosome"/>
</dbReference>
<accession>A0AAP9XK66</accession>
<protein>
    <recommendedName>
        <fullName evidence="4">Lipoprotein</fullName>
    </recommendedName>
</protein>